<organism evidence="1 2">
    <name type="scientific">Chloroherpeton thalassium (strain ATCC 35110 / GB-78)</name>
    <dbReference type="NCBI Taxonomy" id="517418"/>
    <lineage>
        <taxon>Bacteria</taxon>
        <taxon>Pseudomonadati</taxon>
        <taxon>Chlorobiota</taxon>
        <taxon>Chlorobiia</taxon>
        <taxon>Chlorobiales</taxon>
        <taxon>Chloroherpetonaceae</taxon>
        <taxon>Chloroherpeton</taxon>
    </lineage>
</organism>
<name>B3QUS4_CHLT3</name>
<dbReference type="Proteomes" id="UP000001208">
    <property type="component" value="Chromosome"/>
</dbReference>
<reference evidence="1 2" key="1">
    <citation type="submission" date="2008-06" db="EMBL/GenBank/DDBJ databases">
        <title>Complete sequence of Chloroherpeton thalassium ATCC 35110.</title>
        <authorList>
            <consortium name="US DOE Joint Genome Institute"/>
            <person name="Lucas S."/>
            <person name="Copeland A."/>
            <person name="Lapidus A."/>
            <person name="Glavina del Rio T."/>
            <person name="Dalin E."/>
            <person name="Tice H."/>
            <person name="Bruce D."/>
            <person name="Goodwin L."/>
            <person name="Pitluck S."/>
            <person name="Schmutz J."/>
            <person name="Larimer F."/>
            <person name="Land M."/>
            <person name="Hauser L."/>
            <person name="Kyrpides N."/>
            <person name="Mikhailova N."/>
            <person name="Liu Z."/>
            <person name="Li T."/>
            <person name="Zhao F."/>
            <person name="Overmann J."/>
            <person name="Bryant D.A."/>
            <person name="Richardson P."/>
        </authorList>
    </citation>
    <scope>NUCLEOTIDE SEQUENCE [LARGE SCALE GENOMIC DNA]</scope>
    <source>
        <strain evidence="2">ATCC 35110 / GB-78</strain>
    </source>
</reference>
<gene>
    <name evidence="1" type="ordered locus">Ctha_1971</name>
</gene>
<dbReference type="Pfam" id="PF03583">
    <property type="entry name" value="LIP"/>
    <property type="match status" value="1"/>
</dbReference>
<dbReference type="KEGG" id="cts:Ctha_1971"/>
<evidence type="ECO:0000313" key="1">
    <source>
        <dbReference type="EMBL" id="ACF14425.1"/>
    </source>
</evidence>
<sequence length="396" mass="43793">MKHVLCHLFFIAFLFSAEQIPAREIDPGTAAMSRGLLLTDSLMRTATTAEIQAIFNLRKVDFTAIYSVTAYKLVYLTIDVNGNTTRASGVISLPDTLLHFPLLSYQHGTIMKDSEAISRNGSENFLSLGLASIGNIVIASDYLGLGESAGLHPYVHAKSLASASLDFLKAAKTFLAKKNRAVTDSLFLMGYSEGGYATIALQKEIEEHYSSEYQIVASAPMAGPYDLSGIMKSFMLNGKSHPSPAYVPYVVLAYNEIYGLFHSLREVFIAPYDSLLPTLFDGSKNTIEVNIEIPSAPKALFQDSFIAEIKNNQSHPINQALMKNDIYNWKPISPTTLYHSLEDDNVPYENSVKAYEQFVKNGATSVRLDTLHAGKHTEAAIPIMLKAMKWFKTFQF</sequence>
<keyword evidence="2" id="KW-1185">Reference proteome</keyword>
<dbReference type="STRING" id="517418.Ctha_1971"/>
<protein>
    <recommendedName>
        <fullName evidence="3">Secretory lipase</fullName>
    </recommendedName>
</protein>
<dbReference type="ESTHER" id="chlt3-b3qus4">
    <property type="family name" value="Fungal-Bact_LIP"/>
</dbReference>
<evidence type="ECO:0000313" key="2">
    <source>
        <dbReference type="Proteomes" id="UP000001208"/>
    </source>
</evidence>
<evidence type="ECO:0008006" key="3">
    <source>
        <dbReference type="Google" id="ProtNLM"/>
    </source>
</evidence>
<dbReference type="HOGENOM" id="CLU_039051_1_0_10"/>
<proteinExistence type="predicted"/>
<dbReference type="SUPFAM" id="SSF53474">
    <property type="entry name" value="alpha/beta-Hydrolases"/>
    <property type="match status" value="1"/>
</dbReference>
<dbReference type="GO" id="GO:0004806">
    <property type="term" value="F:triacylglycerol lipase activity"/>
    <property type="evidence" value="ECO:0007669"/>
    <property type="project" value="InterPro"/>
</dbReference>
<dbReference type="Gene3D" id="3.40.50.1820">
    <property type="entry name" value="alpha/beta hydrolase"/>
    <property type="match status" value="1"/>
</dbReference>
<dbReference type="Gene3D" id="1.10.260.160">
    <property type="match status" value="1"/>
</dbReference>
<dbReference type="PANTHER" id="PTHR34853:SF1">
    <property type="entry name" value="LIPASE 5"/>
    <property type="match status" value="1"/>
</dbReference>
<dbReference type="eggNOG" id="COG1073">
    <property type="taxonomic scope" value="Bacteria"/>
</dbReference>
<dbReference type="InterPro" id="IPR005152">
    <property type="entry name" value="Lipase_secreted"/>
</dbReference>
<dbReference type="PANTHER" id="PTHR34853">
    <property type="match status" value="1"/>
</dbReference>
<dbReference type="AlphaFoldDB" id="B3QUS4"/>
<dbReference type="GO" id="GO:0016042">
    <property type="term" value="P:lipid catabolic process"/>
    <property type="evidence" value="ECO:0007669"/>
    <property type="project" value="InterPro"/>
</dbReference>
<dbReference type="PIRSF" id="PIRSF029171">
    <property type="entry name" value="Esterase_LipA"/>
    <property type="match status" value="1"/>
</dbReference>
<accession>B3QUS4</accession>
<dbReference type="OrthoDB" id="9798122at2"/>
<dbReference type="InterPro" id="IPR029058">
    <property type="entry name" value="AB_hydrolase_fold"/>
</dbReference>
<dbReference type="EMBL" id="CP001100">
    <property type="protein sequence ID" value="ACF14425.1"/>
    <property type="molecule type" value="Genomic_DNA"/>
</dbReference>
<dbReference type="RefSeq" id="WP_012500508.1">
    <property type="nucleotide sequence ID" value="NC_011026.1"/>
</dbReference>
<dbReference type="eggNOG" id="COG1506">
    <property type="taxonomic scope" value="Bacteria"/>
</dbReference>